<dbReference type="RefSeq" id="WP_109718742.1">
    <property type="nucleotide sequence ID" value="NZ_QEQK01000001.1"/>
</dbReference>
<feature type="region of interest" description="Disordered" evidence="1">
    <location>
        <begin position="36"/>
        <end position="62"/>
    </location>
</feature>
<feature type="compositionally biased region" description="Basic and acidic residues" evidence="1">
    <location>
        <begin position="98"/>
        <end position="114"/>
    </location>
</feature>
<feature type="chain" id="PRO_5016718369" description="DUF4124 domain-containing protein" evidence="2">
    <location>
        <begin position="22"/>
        <end position="129"/>
    </location>
</feature>
<feature type="signal peptide" evidence="2">
    <location>
        <begin position="1"/>
        <end position="21"/>
    </location>
</feature>
<name>A0A363UR03_9GAMM</name>
<evidence type="ECO:0000313" key="4">
    <source>
        <dbReference type="EMBL" id="PWN57884.1"/>
    </source>
</evidence>
<feature type="domain" description="DUF4124" evidence="3">
    <location>
        <begin position="12"/>
        <end position="59"/>
    </location>
</feature>
<dbReference type="Pfam" id="PF13511">
    <property type="entry name" value="DUF4124"/>
    <property type="match status" value="1"/>
</dbReference>
<reference evidence="4 5" key="1">
    <citation type="submission" date="2018-05" db="EMBL/GenBank/DDBJ databases">
        <title>Abyssibacter profundi OUC007T gen. nov., sp. nov, a marine bacterium isolated from seawater of the Mariana Trench.</title>
        <authorList>
            <person name="Zhou S."/>
        </authorList>
    </citation>
    <scope>NUCLEOTIDE SEQUENCE [LARGE SCALE GENOMIC DNA]</scope>
    <source>
        <strain evidence="4 5">OUC007</strain>
    </source>
</reference>
<accession>A0A363UR03</accession>
<keyword evidence="2" id="KW-0732">Signal</keyword>
<keyword evidence="5" id="KW-1185">Reference proteome</keyword>
<feature type="region of interest" description="Disordered" evidence="1">
    <location>
        <begin position="91"/>
        <end position="129"/>
    </location>
</feature>
<comment type="caution">
    <text evidence="4">The sequence shown here is derived from an EMBL/GenBank/DDBJ whole genome shotgun (WGS) entry which is preliminary data.</text>
</comment>
<evidence type="ECO:0000256" key="2">
    <source>
        <dbReference type="SAM" id="SignalP"/>
    </source>
</evidence>
<evidence type="ECO:0000313" key="5">
    <source>
        <dbReference type="Proteomes" id="UP000251800"/>
    </source>
</evidence>
<protein>
    <recommendedName>
        <fullName evidence="3">DUF4124 domain-containing protein</fullName>
    </recommendedName>
</protein>
<dbReference type="EMBL" id="QEQK01000001">
    <property type="protein sequence ID" value="PWN57884.1"/>
    <property type="molecule type" value="Genomic_DNA"/>
</dbReference>
<dbReference type="InterPro" id="IPR025392">
    <property type="entry name" value="DUF4124"/>
</dbReference>
<proteinExistence type="predicted"/>
<dbReference type="OrthoDB" id="7068596at2"/>
<evidence type="ECO:0000259" key="3">
    <source>
        <dbReference type="Pfam" id="PF13511"/>
    </source>
</evidence>
<dbReference type="Proteomes" id="UP000251800">
    <property type="component" value="Unassembled WGS sequence"/>
</dbReference>
<sequence>MVNRLLLILFGLILGLGVAQAAVYRWVDEQGQVHYSDKPRGQNASRHNFAPGSVGATADRRRAAEAEAADVAAAERCQSARDQLQQFESAASLVERSATGEERELTPEEREQHITRARAKVADACEEAE</sequence>
<dbReference type="AlphaFoldDB" id="A0A363UR03"/>
<gene>
    <name evidence="4" type="ORF">DEH80_01750</name>
</gene>
<evidence type="ECO:0000256" key="1">
    <source>
        <dbReference type="SAM" id="MobiDB-lite"/>
    </source>
</evidence>
<organism evidence="4 5">
    <name type="scientific">Abyssibacter profundi</name>
    <dbReference type="NCBI Taxonomy" id="2182787"/>
    <lineage>
        <taxon>Bacteria</taxon>
        <taxon>Pseudomonadati</taxon>
        <taxon>Pseudomonadota</taxon>
        <taxon>Gammaproteobacteria</taxon>
        <taxon>Chromatiales</taxon>
        <taxon>Oceanococcaceae</taxon>
        <taxon>Abyssibacter</taxon>
    </lineage>
</organism>